<sequence>MGTTSTQHENSQQGAKYTVGFKTYKTAERVKMREVKIYRNGAWIYCDAFTEAERETHEAWASEFLEAMKLNDTRQYQEKPAQEIASEDLPLQAVQQQVWSNILKLREAGLMTNREAADICLVRFTWTLEQAIARLAELKERYLNRK</sequence>
<dbReference type="OrthoDB" id="855422at2"/>
<gene>
    <name evidence="1" type="ORF">DXT99_25160</name>
</gene>
<keyword evidence="2" id="KW-1185">Reference proteome</keyword>
<accession>A0A3D8L159</accession>
<dbReference type="RefSeq" id="WP_115568358.1">
    <property type="nucleotide sequence ID" value="NZ_QRGR01000045.1"/>
</dbReference>
<dbReference type="AlphaFoldDB" id="A0A3D8L159"/>
<dbReference type="Proteomes" id="UP000256708">
    <property type="component" value="Unassembled WGS sequence"/>
</dbReference>
<comment type="caution">
    <text evidence="1">The sequence shown here is derived from an EMBL/GenBank/DDBJ whole genome shotgun (WGS) entry which is preliminary data.</text>
</comment>
<evidence type="ECO:0000313" key="2">
    <source>
        <dbReference type="Proteomes" id="UP000256708"/>
    </source>
</evidence>
<proteinExistence type="predicted"/>
<reference evidence="2" key="1">
    <citation type="submission" date="2018-08" db="EMBL/GenBank/DDBJ databases">
        <authorList>
            <person name="Liu Z.-W."/>
            <person name="Du Z.-J."/>
        </authorList>
    </citation>
    <scope>NUCLEOTIDE SEQUENCE [LARGE SCALE GENOMIC DNA]</scope>
    <source>
        <strain evidence="2">H4X</strain>
    </source>
</reference>
<name>A0A3D8L159_9BACT</name>
<protein>
    <submittedName>
        <fullName evidence="1">Uncharacterized protein</fullName>
    </submittedName>
</protein>
<dbReference type="EMBL" id="QRGR01000045">
    <property type="protein sequence ID" value="RDV11105.1"/>
    <property type="molecule type" value="Genomic_DNA"/>
</dbReference>
<organism evidence="1 2">
    <name type="scientific">Pontibacter diazotrophicus</name>
    <dbReference type="NCBI Taxonomy" id="1400979"/>
    <lineage>
        <taxon>Bacteria</taxon>
        <taxon>Pseudomonadati</taxon>
        <taxon>Bacteroidota</taxon>
        <taxon>Cytophagia</taxon>
        <taxon>Cytophagales</taxon>
        <taxon>Hymenobacteraceae</taxon>
        <taxon>Pontibacter</taxon>
    </lineage>
</organism>
<evidence type="ECO:0000313" key="1">
    <source>
        <dbReference type="EMBL" id="RDV11105.1"/>
    </source>
</evidence>